<accession>A0AAE3VCW9</accession>
<dbReference type="InterPro" id="IPR000983">
    <property type="entry name" value="Bac_GSPG_pilin"/>
</dbReference>
<evidence type="ECO:0000256" key="1">
    <source>
        <dbReference type="ARBA" id="ARBA00022481"/>
    </source>
</evidence>
<dbReference type="SUPFAM" id="SSF54523">
    <property type="entry name" value="Pili subunits"/>
    <property type="match status" value="1"/>
</dbReference>
<sequence>MHASRRQPSLVMFTLIELLVVIAIIAILAAMLLPALSKAREKARAISCASNAKQIALGVGMYLNDNNDYFAPTFWGDSAWQPLPYAYKSLYADYVGNNTTWKCPSRPSSNTGELNISSPWTSLAYTHYGYNNSYLGGKSLAIVKESSKIYVMLEHFAYERAGLDSITHLWPNTGAMGWTNMRRTNFTHGGGQQQNISHVDGHVASYRVGSVVPSCLNPGWAP</sequence>
<keyword evidence="4" id="KW-1185">Reference proteome</keyword>
<dbReference type="PANTHER" id="PTHR30093:SF2">
    <property type="entry name" value="TYPE II SECRETION SYSTEM PROTEIN H"/>
    <property type="match status" value="1"/>
</dbReference>
<gene>
    <name evidence="3" type="ORF">J3R75_000301</name>
</gene>
<evidence type="ECO:0000313" key="3">
    <source>
        <dbReference type="EMBL" id="MDQ0288194.1"/>
    </source>
</evidence>
<keyword evidence="2" id="KW-1133">Transmembrane helix</keyword>
<dbReference type="InterPro" id="IPR045584">
    <property type="entry name" value="Pilin-like"/>
</dbReference>
<keyword evidence="2" id="KW-0472">Membrane</keyword>
<dbReference type="NCBIfam" id="TIGR02532">
    <property type="entry name" value="IV_pilin_GFxxxE"/>
    <property type="match status" value="1"/>
</dbReference>
<evidence type="ECO:0000256" key="2">
    <source>
        <dbReference type="SAM" id="Phobius"/>
    </source>
</evidence>
<dbReference type="GO" id="GO:0015627">
    <property type="term" value="C:type II protein secretion system complex"/>
    <property type="evidence" value="ECO:0007669"/>
    <property type="project" value="InterPro"/>
</dbReference>
<dbReference type="GO" id="GO:0015628">
    <property type="term" value="P:protein secretion by the type II secretion system"/>
    <property type="evidence" value="ECO:0007669"/>
    <property type="project" value="InterPro"/>
</dbReference>
<dbReference type="InterPro" id="IPR012902">
    <property type="entry name" value="N_methyl_site"/>
</dbReference>
<dbReference type="Proteomes" id="UP001238163">
    <property type="component" value="Unassembled WGS sequence"/>
</dbReference>
<evidence type="ECO:0000313" key="4">
    <source>
        <dbReference type="Proteomes" id="UP001238163"/>
    </source>
</evidence>
<proteinExistence type="predicted"/>
<dbReference type="AlphaFoldDB" id="A0AAE3VCW9"/>
<dbReference type="PRINTS" id="PR00813">
    <property type="entry name" value="BCTERIALGSPG"/>
</dbReference>
<dbReference type="PANTHER" id="PTHR30093">
    <property type="entry name" value="GENERAL SECRETION PATHWAY PROTEIN G"/>
    <property type="match status" value="1"/>
</dbReference>
<comment type="caution">
    <text evidence="3">The sequence shown here is derived from an EMBL/GenBank/DDBJ whole genome shotgun (WGS) entry which is preliminary data.</text>
</comment>
<reference evidence="3" key="1">
    <citation type="submission" date="2023-07" db="EMBL/GenBank/DDBJ databases">
        <title>Genomic Encyclopedia of Type Strains, Phase IV (KMG-IV): sequencing the most valuable type-strain genomes for metagenomic binning, comparative biology and taxonomic classification.</title>
        <authorList>
            <person name="Goeker M."/>
        </authorList>
    </citation>
    <scope>NUCLEOTIDE SEQUENCE</scope>
    <source>
        <strain evidence="3">DSM 24202</strain>
    </source>
</reference>
<feature type="transmembrane region" description="Helical" evidence="2">
    <location>
        <begin position="12"/>
        <end position="36"/>
    </location>
</feature>
<dbReference type="RefSeq" id="WP_307259462.1">
    <property type="nucleotide sequence ID" value="NZ_JAUSVL010000001.1"/>
</dbReference>
<organism evidence="3 4">
    <name type="scientific">Oligosphaera ethanolica</name>
    <dbReference type="NCBI Taxonomy" id="760260"/>
    <lineage>
        <taxon>Bacteria</taxon>
        <taxon>Pseudomonadati</taxon>
        <taxon>Lentisphaerota</taxon>
        <taxon>Oligosphaeria</taxon>
        <taxon>Oligosphaerales</taxon>
        <taxon>Oligosphaeraceae</taxon>
        <taxon>Oligosphaera</taxon>
    </lineage>
</organism>
<dbReference type="Pfam" id="PF07963">
    <property type="entry name" value="N_methyl"/>
    <property type="match status" value="1"/>
</dbReference>
<dbReference type="EMBL" id="JAUSVL010000001">
    <property type="protein sequence ID" value="MDQ0288194.1"/>
    <property type="molecule type" value="Genomic_DNA"/>
</dbReference>
<keyword evidence="1" id="KW-0488">Methylation</keyword>
<dbReference type="Gene3D" id="3.30.700.10">
    <property type="entry name" value="Glycoprotein, Type 4 Pilin"/>
    <property type="match status" value="1"/>
</dbReference>
<name>A0AAE3VCW9_9BACT</name>
<keyword evidence="2" id="KW-0812">Transmembrane</keyword>
<protein>
    <submittedName>
        <fullName evidence="3">Prepilin-type N-terminal cleavage/methylation domain-containing protein/prepilin-type processing-associated H-X9-DG protein</fullName>
    </submittedName>
</protein>